<proteinExistence type="predicted"/>
<dbReference type="KEGG" id="tem:JW646_17325"/>
<gene>
    <name evidence="1" type="ORF">JW646_17325</name>
</gene>
<accession>A0AAX2ZEW4</accession>
<protein>
    <submittedName>
        <fullName evidence="1">Uncharacterized protein</fullName>
    </submittedName>
</protein>
<evidence type="ECO:0000313" key="2">
    <source>
        <dbReference type="Proteomes" id="UP001198983"/>
    </source>
</evidence>
<dbReference type="AlphaFoldDB" id="A0AAX2ZEW4"/>
<organism evidence="1 2">
    <name type="scientific">Terrisporobacter hibernicus</name>
    <dbReference type="NCBI Taxonomy" id="2813371"/>
    <lineage>
        <taxon>Bacteria</taxon>
        <taxon>Bacillati</taxon>
        <taxon>Bacillota</taxon>
        <taxon>Clostridia</taxon>
        <taxon>Peptostreptococcales</taxon>
        <taxon>Peptostreptococcaceae</taxon>
        <taxon>Terrisporobacter</taxon>
    </lineage>
</organism>
<dbReference type="EMBL" id="CP081135">
    <property type="protein sequence ID" value="UEL47366.1"/>
    <property type="molecule type" value="Genomic_DNA"/>
</dbReference>
<sequence>MEDRDLIEGIFKVQNGDKVDLLVTRSENSNVSDEDFNIIIENTYKDKLVYCDSIDISFYKNKPTVINIEEKIALAGLPGIKVVIGNYK</sequence>
<evidence type="ECO:0000313" key="1">
    <source>
        <dbReference type="EMBL" id="UEL47366.1"/>
    </source>
</evidence>
<reference evidence="1 2" key="1">
    <citation type="journal article" date="2023" name="Int. J. Syst. Evol. Microbiol.">
        <title>Terrisporobacter hibernicus sp. nov., isolated from bovine faeces in Northern Ireland.</title>
        <authorList>
            <person name="Mitchell M."/>
            <person name="Nguyen S.V."/>
            <person name="Connor M."/>
            <person name="Fairley D.J."/>
            <person name="Donoghue O."/>
            <person name="Marshall H."/>
            <person name="Koolman L."/>
            <person name="McMullan G."/>
            <person name="Schaffer K.E."/>
            <person name="McGrath J.W."/>
            <person name="Fanning S."/>
        </authorList>
    </citation>
    <scope>NUCLEOTIDE SEQUENCE [LARGE SCALE GENOMIC DNA]</scope>
    <source>
        <strain evidence="1 2">MCA3</strain>
    </source>
</reference>
<dbReference type="RefSeq" id="WP_228415820.1">
    <property type="nucleotide sequence ID" value="NZ_CP081135.1"/>
</dbReference>
<keyword evidence="2" id="KW-1185">Reference proteome</keyword>
<dbReference type="Proteomes" id="UP001198983">
    <property type="component" value="Chromosome"/>
</dbReference>
<name>A0AAX2ZEW4_9FIRM</name>